<feature type="non-terminal residue" evidence="2">
    <location>
        <position position="26"/>
    </location>
</feature>
<evidence type="ECO:0000313" key="2">
    <source>
        <dbReference type="EMBL" id="PNX68848.1"/>
    </source>
</evidence>
<protein>
    <submittedName>
        <fullName evidence="2">Uncharacterized protein</fullName>
    </submittedName>
</protein>
<organism evidence="2 3">
    <name type="scientific">Trifolium pratense</name>
    <name type="common">Red clover</name>
    <dbReference type="NCBI Taxonomy" id="57577"/>
    <lineage>
        <taxon>Eukaryota</taxon>
        <taxon>Viridiplantae</taxon>
        <taxon>Streptophyta</taxon>
        <taxon>Embryophyta</taxon>
        <taxon>Tracheophyta</taxon>
        <taxon>Spermatophyta</taxon>
        <taxon>Magnoliopsida</taxon>
        <taxon>eudicotyledons</taxon>
        <taxon>Gunneridae</taxon>
        <taxon>Pentapetalae</taxon>
        <taxon>rosids</taxon>
        <taxon>fabids</taxon>
        <taxon>Fabales</taxon>
        <taxon>Fabaceae</taxon>
        <taxon>Papilionoideae</taxon>
        <taxon>50 kb inversion clade</taxon>
        <taxon>NPAAA clade</taxon>
        <taxon>Hologalegina</taxon>
        <taxon>IRL clade</taxon>
        <taxon>Trifolieae</taxon>
        <taxon>Trifolium</taxon>
    </lineage>
</organism>
<gene>
    <name evidence="2" type="ORF">L195_g064167</name>
</gene>
<evidence type="ECO:0000313" key="3">
    <source>
        <dbReference type="Proteomes" id="UP000236291"/>
    </source>
</evidence>
<accession>A0A2K3KRC8</accession>
<name>A0A2K3KRC8_TRIPR</name>
<proteinExistence type="predicted"/>
<comment type="caution">
    <text evidence="2">The sequence shown here is derived from an EMBL/GenBank/DDBJ whole genome shotgun (WGS) entry which is preliminary data.</text>
</comment>
<reference evidence="2 3" key="2">
    <citation type="journal article" date="2017" name="Front. Plant Sci.">
        <title>Gene Classification and Mining of Molecular Markers Useful in Red Clover (Trifolium pratense) Breeding.</title>
        <authorList>
            <person name="Istvanek J."/>
            <person name="Dluhosova J."/>
            <person name="Dluhos P."/>
            <person name="Patkova L."/>
            <person name="Nedelnik J."/>
            <person name="Repkova J."/>
        </authorList>
    </citation>
    <scope>NUCLEOTIDE SEQUENCE [LARGE SCALE GENOMIC DNA]</scope>
    <source>
        <strain evidence="3">cv. Tatra</strain>
        <tissue evidence="2">Young leaves</tissue>
    </source>
</reference>
<feature type="region of interest" description="Disordered" evidence="1">
    <location>
        <begin position="1"/>
        <end position="26"/>
    </location>
</feature>
<sequence>MRRPLATAQPGSYNMRHAQPFCATAQ</sequence>
<dbReference type="AlphaFoldDB" id="A0A2K3KRC8"/>
<dbReference type="Proteomes" id="UP000236291">
    <property type="component" value="Unassembled WGS sequence"/>
</dbReference>
<evidence type="ECO:0000256" key="1">
    <source>
        <dbReference type="SAM" id="MobiDB-lite"/>
    </source>
</evidence>
<reference evidence="2 3" key="1">
    <citation type="journal article" date="2014" name="Am. J. Bot.">
        <title>Genome assembly and annotation for red clover (Trifolium pratense; Fabaceae).</title>
        <authorList>
            <person name="Istvanek J."/>
            <person name="Jaros M."/>
            <person name="Krenek A."/>
            <person name="Repkova J."/>
        </authorList>
    </citation>
    <scope>NUCLEOTIDE SEQUENCE [LARGE SCALE GENOMIC DNA]</scope>
    <source>
        <strain evidence="3">cv. Tatra</strain>
        <tissue evidence="2">Young leaves</tissue>
    </source>
</reference>
<dbReference type="EMBL" id="ASHM01235585">
    <property type="protein sequence ID" value="PNX68848.1"/>
    <property type="molecule type" value="Genomic_DNA"/>
</dbReference>